<dbReference type="PANTHER" id="PTHR21089:SF1">
    <property type="entry name" value="BIFUNCTIONAL 3-DEHYDROQUINATE DEHYDRATASE_SHIKIMATE DEHYDROGENASE, CHLOROPLASTIC"/>
    <property type="match status" value="1"/>
</dbReference>
<sequence length="278" mass="29631">MTDKYAVVGYPIAHSKSPLIHRLFAEQTGEDLVYEAILIDADEKPFAAAVRELMALGYRGLNVTVPYKLDAFEFADTLTDRADIAQAVNTLTFTDEGVLGDNTDGVGLVQDIEELAGVSLRGKSVLILGAGGAVQGVLHPLLAADPNSIFIANRTAGRAEALARRFADARVSGGTFEAIPDTPFDVIINGTAASLEGKLPPIPTAVIGGNSLVYDMMYAAEPTVFLRWASETQPNCTVRDGLGMLVCQAAEAFASWRGVRPQSAPVLEAVRKIIRGER</sequence>
<dbReference type="Pfam" id="PF18317">
    <property type="entry name" value="SDH_C"/>
    <property type="match status" value="1"/>
</dbReference>
<evidence type="ECO:0000256" key="8">
    <source>
        <dbReference type="HAMAP-Rule" id="MF_00222"/>
    </source>
</evidence>
<dbReference type="FunFam" id="3.40.50.10860:FF:000006">
    <property type="entry name" value="Shikimate dehydrogenase (NADP(+))"/>
    <property type="match status" value="1"/>
</dbReference>
<dbReference type="EMBL" id="FSRE01000001">
    <property type="protein sequence ID" value="SIN70268.1"/>
    <property type="molecule type" value="Genomic_DNA"/>
</dbReference>
<feature type="domain" description="SDH C-terminal" evidence="11">
    <location>
        <begin position="241"/>
        <end position="271"/>
    </location>
</feature>
<dbReference type="Gene3D" id="3.40.50.10860">
    <property type="entry name" value="Leucine Dehydrogenase, chain A, domain 1"/>
    <property type="match status" value="1"/>
</dbReference>
<comment type="pathway">
    <text evidence="1 8">Metabolic intermediate biosynthesis; chorismate biosynthesis; chorismate from D-erythrose 4-phosphate and phosphoenolpyruvate: step 4/7.</text>
</comment>
<comment type="catalytic activity">
    <reaction evidence="7 8">
        <text>shikimate + NADP(+) = 3-dehydroshikimate + NADPH + H(+)</text>
        <dbReference type="Rhea" id="RHEA:17737"/>
        <dbReference type="ChEBI" id="CHEBI:15378"/>
        <dbReference type="ChEBI" id="CHEBI:16630"/>
        <dbReference type="ChEBI" id="CHEBI:36208"/>
        <dbReference type="ChEBI" id="CHEBI:57783"/>
        <dbReference type="ChEBI" id="CHEBI:58349"/>
        <dbReference type="EC" id="1.1.1.25"/>
    </reaction>
</comment>
<keyword evidence="3 8" id="KW-0028">Amino-acid biosynthesis</keyword>
<feature type="binding site" evidence="8">
    <location>
        <position position="64"/>
    </location>
    <ligand>
        <name>shikimate</name>
        <dbReference type="ChEBI" id="CHEBI:36208"/>
    </ligand>
</feature>
<feature type="binding site" evidence="8">
    <location>
        <begin position="15"/>
        <end position="17"/>
    </location>
    <ligand>
        <name>shikimate</name>
        <dbReference type="ChEBI" id="CHEBI:36208"/>
    </ligand>
</feature>
<feature type="domain" description="Shikimate dehydrogenase substrate binding N-terminal" evidence="10">
    <location>
        <begin position="7"/>
        <end position="91"/>
    </location>
</feature>
<evidence type="ECO:0000313" key="12">
    <source>
        <dbReference type="EMBL" id="SIN70268.1"/>
    </source>
</evidence>
<feature type="domain" description="Quinate/shikimate 5-dehydrogenase/glutamyl-tRNA reductase" evidence="9">
    <location>
        <begin position="119"/>
        <end position="194"/>
    </location>
</feature>
<feature type="binding site" evidence="8">
    <location>
        <position position="89"/>
    </location>
    <ligand>
        <name>shikimate</name>
        <dbReference type="ChEBI" id="CHEBI:36208"/>
    </ligand>
</feature>
<evidence type="ECO:0000256" key="6">
    <source>
        <dbReference type="ARBA" id="ARBA00023141"/>
    </source>
</evidence>
<dbReference type="InterPro" id="IPR046346">
    <property type="entry name" value="Aminoacid_DH-like_N_sf"/>
</dbReference>
<dbReference type="InterPro" id="IPR006151">
    <property type="entry name" value="Shikm_DH/Glu-tRNA_Rdtase"/>
</dbReference>
<evidence type="ECO:0000256" key="1">
    <source>
        <dbReference type="ARBA" id="ARBA00004871"/>
    </source>
</evidence>
<dbReference type="SUPFAM" id="SSF51735">
    <property type="entry name" value="NAD(P)-binding Rossmann-fold domains"/>
    <property type="match status" value="1"/>
</dbReference>
<keyword evidence="5 8" id="KW-0560">Oxidoreductase</keyword>
<keyword evidence="13" id="KW-1185">Reference proteome</keyword>
<gene>
    <name evidence="8" type="primary">aroE</name>
    <name evidence="12" type="ORF">SAMN05443662_0153</name>
</gene>
<dbReference type="GO" id="GO:0008652">
    <property type="term" value="P:amino acid biosynthetic process"/>
    <property type="evidence" value="ECO:0007669"/>
    <property type="project" value="UniProtKB-KW"/>
</dbReference>
<dbReference type="NCBIfam" id="TIGR00507">
    <property type="entry name" value="aroE"/>
    <property type="match status" value="1"/>
</dbReference>
<dbReference type="GO" id="GO:0019632">
    <property type="term" value="P:shikimate metabolic process"/>
    <property type="evidence" value="ECO:0007669"/>
    <property type="project" value="InterPro"/>
</dbReference>
<dbReference type="PANTHER" id="PTHR21089">
    <property type="entry name" value="SHIKIMATE DEHYDROGENASE"/>
    <property type="match status" value="1"/>
</dbReference>
<dbReference type="NCBIfam" id="NF001310">
    <property type="entry name" value="PRK00258.1-2"/>
    <property type="match status" value="1"/>
</dbReference>
<dbReference type="Proteomes" id="UP000198461">
    <property type="component" value="Unassembled WGS sequence"/>
</dbReference>
<feature type="binding site" evidence="8">
    <location>
        <position position="241"/>
    </location>
    <ligand>
        <name>NADP(+)</name>
        <dbReference type="ChEBI" id="CHEBI:58349"/>
    </ligand>
</feature>
<dbReference type="GO" id="GO:0009073">
    <property type="term" value="P:aromatic amino acid family biosynthetic process"/>
    <property type="evidence" value="ECO:0007669"/>
    <property type="project" value="UniProtKB-KW"/>
</dbReference>
<dbReference type="InterPro" id="IPR013708">
    <property type="entry name" value="Shikimate_DH-bd_N"/>
</dbReference>
<reference evidence="12 13" key="1">
    <citation type="submission" date="2016-11" db="EMBL/GenBank/DDBJ databases">
        <authorList>
            <person name="Jaros S."/>
            <person name="Januszkiewicz K."/>
            <person name="Wedrychowicz H."/>
        </authorList>
    </citation>
    <scope>NUCLEOTIDE SEQUENCE [LARGE SCALE GENOMIC DNA]</scope>
    <source>
        <strain evidence="12 13">DSM 17737</strain>
    </source>
</reference>
<dbReference type="CDD" id="cd01065">
    <property type="entry name" value="NAD_bind_Shikimate_DH"/>
    <property type="match status" value="1"/>
</dbReference>
<evidence type="ECO:0000256" key="5">
    <source>
        <dbReference type="ARBA" id="ARBA00023002"/>
    </source>
</evidence>
<comment type="subunit">
    <text evidence="8">Homodimer.</text>
</comment>
<organism evidence="12 13">
    <name type="scientific">Sulfurivirga caldicuralii</name>
    <dbReference type="NCBI Taxonomy" id="364032"/>
    <lineage>
        <taxon>Bacteria</taxon>
        <taxon>Pseudomonadati</taxon>
        <taxon>Pseudomonadota</taxon>
        <taxon>Gammaproteobacteria</taxon>
        <taxon>Thiotrichales</taxon>
        <taxon>Piscirickettsiaceae</taxon>
        <taxon>Sulfurivirga</taxon>
    </lineage>
</organism>
<accession>A0A1N6DHM6</accession>
<evidence type="ECO:0000259" key="10">
    <source>
        <dbReference type="Pfam" id="PF08501"/>
    </source>
</evidence>
<evidence type="ECO:0000313" key="13">
    <source>
        <dbReference type="Proteomes" id="UP000198461"/>
    </source>
</evidence>
<dbReference type="InterPro" id="IPR036291">
    <property type="entry name" value="NAD(P)-bd_dom_sf"/>
</dbReference>
<dbReference type="EC" id="1.1.1.25" evidence="2 8"/>
<comment type="similarity">
    <text evidence="8">Belongs to the shikimate dehydrogenase family.</text>
</comment>
<evidence type="ECO:0000256" key="3">
    <source>
        <dbReference type="ARBA" id="ARBA00022605"/>
    </source>
</evidence>
<feature type="binding site" evidence="8">
    <location>
        <position position="218"/>
    </location>
    <ligand>
        <name>shikimate</name>
        <dbReference type="ChEBI" id="CHEBI:36208"/>
    </ligand>
</feature>
<dbReference type="OrthoDB" id="9776868at2"/>
<dbReference type="SUPFAM" id="SSF53223">
    <property type="entry name" value="Aminoacid dehydrogenase-like, N-terminal domain"/>
    <property type="match status" value="1"/>
</dbReference>
<feature type="binding site" evidence="8">
    <location>
        <position position="216"/>
    </location>
    <ligand>
        <name>NADP(+)</name>
        <dbReference type="ChEBI" id="CHEBI:58349"/>
    </ligand>
</feature>
<keyword evidence="6 8" id="KW-0057">Aromatic amino acid biosynthesis</keyword>
<dbReference type="Pfam" id="PF01488">
    <property type="entry name" value="Shikimate_DH"/>
    <property type="match status" value="1"/>
</dbReference>
<feature type="active site" description="Proton acceptor" evidence="8">
    <location>
        <position position="68"/>
    </location>
</feature>
<feature type="binding site" evidence="8">
    <location>
        <position position="80"/>
    </location>
    <ligand>
        <name>NADP(+)</name>
        <dbReference type="ChEBI" id="CHEBI:58349"/>
    </ligand>
</feature>
<dbReference type="GO" id="GO:0005829">
    <property type="term" value="C:cytosol"/>
    <property type="evidence" value="ECO:0007669"/>
    <property type="project" value="TreeGrafter"/>
</dbReference>
<evidence type="ECO:0000256" key="2">
    <source>
        <dbReference type="ARBA" id="ARBA00012962"/>
    </source>
</evidence>
<dbReference type="AlphaFoldDB" id="A0A1N6DHM6"/>
<evidence type="ECO:0000256" key="7">
    <source>
        <dbReference type="ARBA" id="ARBA00049442"/>
    </source>
</evidence>
<dbReference type="STRING" id="364032.SAMN05443662_0153"/>
<feature type="binding site" evidence="8">
    <location>
        <position position="248"/>
    </location>
    <ligand>
        <name>shikimate</name>
        <dbReference type="ChEBI" id="CHEBI:36208"/>
    </ligand>
</feature>
<dbReference type="GO" id="GO:0004764">
    <property type="term" value="F:shikimate 3-dehydrogenase (NADP+) activity"/>
    <property type="evidence" value="ECO:0007669"/>
    <property type="project" value="UniProtKB-UniRule"/>
</dbReference>
<evidence type="ECO:0000256" key="4">
    <source>
        <dbReference type="ARBA" id="ARBA00022857"/>
    </source>
</evidence>
<dbReference type="GO" id="GO:0050661">
    <property type="term" value="F:NADP binding"/>
    <property type="evidence" value="ECO:0007669"/>
    <property type="project" value="InterPro"/>
</dbReference>
<proteinExistence type="inferred from homology"/>
<dbReference type="InterPro" id="IPR022893">
    <property type="entry name" value="Shikimate_DH_fam"/>
</dbReference>
<dbReference type="Pfam" id="PF08501">
    <property type="entry name" value="Shikimate_dh_N"/>
    <property type="match status" value="1"/>
</dbReference>
<feature type="binding site" evidence="8">
    <location>
        <begin position="129"/>
        <end position="133"/>
    </location>
    <ligand>
        <name>NADP(+)</name>
        <dbReference type="ChEBI" id="CHEBI:58349"/>
    </ligand>
</feature>
<evidence type="ECO:0000259" key="11">
    <source>
        <dbReference type="Pfam" id="PF18317"/>
    </source>
</evidence>
<name>A0A1N6DHM6_9GAMM</name>
<dbReference type="UniPathway" id="UPA00053">
    <property type="reaction ID" value="UER00087"/>
</dbReference>
<dbReference type="RefSeq" id="WP_074200494.1">
    <property type="nucleotide sequence ID" value="NZ_FSRE01000001.1"/>
</dbReference>
<dbReference type="InterPro" id="IPR041121">
    <property type="entry name" value="SDH_C"/>
</dbReference>
<dbReference type="InterPro" id="IPR011342">
    <property type="entry name" value="Shikimate_DH"/>
</dbReference>
<dbReference type="GO" id="GO:0009423">
    <property type="term" value="P:chorismate biosynthetic process"/>
    <property type="evidence" value="ECO:0007669"/>
    <property type="project" value="UniProtKB-UniRule"/>
</dbReference>
<keyword evidence="4 8" id="KW-0521">NADP</keyword>
<evidence type="ECO:0000259" key="9">
    <source>
        <dbReference type="Pfam" id="PF01488"/>
    </source>
</evidence>
<dbReference type="Gene3D" id="3.40.50.720">
    <property type="entry name" value="NAD(P)-binding Rossmann-like Domain"/>
    <property type="match status" value="1"/>
</dbReference>
<protein>
    <recommendedName>
        <fullName evidence="2 8">Shikimate dehydrogenase (NADP(+))</fullName>
        <shortName evidence="8">SDH</shortName>
        <ecNumber evidence="2 8">1.1.1.25</ecNumber>
    </recommendedName>
</protein>
<feature type="binding site" evidence="8">
    <location>
        <begin position="153"/>
        <end position="158"/>
    </location>
    <ligand>
        <name>NADP(+)</name>
        <dbReference type="ChEBI" id="CHEBI:58349"/>
    </ligand>
</feature>
<dbReference type="HAMAP" id="MF_00222">
    <property type="entry name" value="Shikimate_DH_AroE"/>
    <property type="match status" value="1"/>
</dbReference>
<feature type="binding site" evidence="8">
    <location>
        <position position="104"/>
    </location>
    <ligand>
        <name>shikimate</name>
        <dbReference type="ChEBI" id="CHEBI:36208"/>
    </ligand>
</feature>
<comment type="function">
    <text evidence="8">Involved in the biosynthesis of the chorismate, which leads to the biosynthesis of aromatic amino acids. Catalyzes the reversible NADPH linked reduction of 3-dehydroshikimate (DHSA) to yield shikimate (SA).</text>
</comment>